<dbReference type="SUPFAM" id="SSF47413">
    <property type="entry name" value="lambda repressor-like DNA-binding domains"/>
    <property type="match status" value="1"/>
</dbReference>
<dbReference type="GO" id="GO:0003677">
    <property type="term" value="F:DNA binding"/>
    <property type="evidence" value="ECO:0007669"/>
    <property type="project" value="InterPro"/>
</dbReference>
<reference evidence="4 5" key="1">
    <citation type="journal article" date="2012" name="J. Bacteriol.">
        <title>Complete Genome Sequence of the BTEX-Degrading Bacterium Pseudoxanthomonas spadix BD-a59.</title>
        <authorList>
            <person name="Lee S.H."/>
            <person name="Jin H.M."/>
            <person name="Lee H.J."/>
            <person name="Kim J.M."/>
            <person name="Jeon C.O."/>
        </authorList>
    </citation>
    <scope>NUCLEOTIDE SEQUENCE [LARGE SCALE GENOMIC DNA]</scope>
    <source>
        <strain evidence="4 5">BD-a59</strain>
    </source>
</reference>
<dbReference type="EMBL" id="CP003093">
    <property type="protein sequence ID" value="AER56705.1"/>
    <property type="molecule type" value="Genomic_DNA"/>
</dbReference>
<dbReference type="STRING" id="1045855.DSC_10305"/>
<evidence type="ECO:0000259" key="3">
    <source>
        <dbReference type="Pfam" id="PF13464"/>
    </source>
</evidence>
<gene>
    <name evidence="4" type="ordered locus">DSC_10305</name>
</gene>
<organism evidence="4 5">
    <name type="scientific">Pseudoxanthomonas spadix (strain BD-a59)</name>
    <dbReference type="NCBI Taxonomy" id="1045855"/>
    <lineage>
        <taxon>Bacteria</taxon>
        <taxon>Pseudomonadati</taxon>
        <taxon>Pseudomonadota</taxon>
        <taxon>Gammaproteobacteria</taxon>
        <taxon>Lysobacterales</taxon>
        <taxon>Lysobacteraceae</taxon>
        <taxon>Pseudoxanthomonas</taxon>
    </lineage>
</organism>
<proteinExistence type="predicted"/>
<evidence type="ECO:0000313" key="4">
    <source>
        <dbReference type="EMBL" id="AER56705.1"/>
    </source>
</evidence>
<protein>
    <recommendedName>
        <fullName evidence="3">Cytoskeleton protein RodZ-like C-terminal domain-containing protein</fullName>
    </recommendedName>
</protein>
<feature type="compositionally biased region" description="Polar residues" evidence="1">
    <location>
        <begin position="7"/>
        <end position="19"/>
    </location>
</feature>
<dbReference type="CDD" id="cd00093">
    <property type="entry name" value="HTH_XRE"/>
    <property type="match status" value="1"/>
</dbReference>
<keyword evidence="5" id="KW-1185">Reference proteome</keyword>
<name>G7UP11_PSEUP</name>
<dbReference type="RefSeq" id="WP_014160880.1">
    <property type="nucleotide sequence ID" value="NC_016147.2"/>
</dbReference>
<dbReference type="Proteomes" id="UP000005870">
    <property type="component" value="Chromosome"/>
</dbReference>
<dbReference type="KEGG" id="psd:DSC_10305"/>
<dbReference type="HOGENOM" id="CLU_047530_3_1_6"/>
<dbReference type="InterPro" id="IPR001387">
    <property type="entry name" value="Cro/C1-type_HTH"/>
</dbReference>
<dbReference type="InterPro" id="IPR010982">
    <property type="entry name" value="Lambda_DNA-bd_dom_sf"/>
</dbReference>
<dbReference type="Pfam" id="PF13413">
    <property type="entry name" value="HTH_25"/>
    <property type="match status" value="1"/>
</dbReference>
<evidence type="ECO:0000256" key="1">
    <source>
        <dbReference type="SAM" id="MobiDB-lite"/>
    </source>
</evidence>
<evidence type="ECO:0000313" key="5">
    <source>
        <dbReference type="Proteomes" id="UP000005870"/>
    </source>
</evidence>
<dbReference type="InterPro" id="IPR050400">
    <property type="entry name" value="Bact_Cytoskel_RodZ"/>
</dbReference>
<sequence>MTDPNRTHSAPENGQQKETGASLRRAREQQGMTLEQAAAALKLPARIVEAIEAGRWQQLGAAVFVRGHLRSYARLVGVNLDDDLERSTLQAVRPVELVSHTHTPRYQRMFESASRRAVYVVITLCFFAVPVWLLLSDGAGQQVLRTASLDVLPKPPTEAQARPGAAVPAPSSAPVVVPAVVADAPITASMAPRLNREPPAAANATPALKLQFSGDSWVEIDGPNGQIIERGLLRAGQQRHFQPGQVARVKLGNASAVQVQQGGSTVDLAPYQRANVARFAVSSDGSLAPVQD</sequence>
<feature type="transmembrane region" description="Helical" evidence="2">
    <location>
        <begin position="117"/>
        <end position="135"/>
    </location>
</feature>
<dbReference type="AlphaFoldDB" id="G7UP11"/>
<keyword evidence="2" id="KW-0472">Membrane</keyword>
<dbReference type="PANTHER" id="PTHR34475">
    <property type="match status" value="1"/>
</dbReference>
<keyword evidence="2" id="KW-1133">Transmembrane helix</keyword>
<dbReference type="Pfam" id="PF13464">
    <property type="entry name" value="RodZ_C"/>
    <property type="match status" value="1"/>
</dbReference>
<dbReference type="Gene3D" id="1.10.260.40">
    <property type="entry name" value="lambda repressor-like DNA-binding domains"/>
    <property type="match status" value="1"/>
</dbReference>
<accession>G7UP11</accession>
<dbReference type="eggNOG" id="COG1426">
    <property type="taxonomic scope" value="Bacteria"/>
</dbReference>
<dbReference type="InterPro" id="IPR025194">
    <property type="entry name" value="RodZ-like_C"/>
</dbReference>
<dbReference type="OrthoDB" id="9790252at2"/>
<keyword evidence="2" id="KW-0812">Transmembrane</keyword>
<dbReference type="PANTHER" id="PTHR34475:SF1">
    <property type="entry name" value="CYTOSKELETON PROTEIN RODZ"/>
    <property type="match status" value="1"/>
</dbReference>
<feature type="region of interest" description="Disordered" evidence="1">
    <location>
        <begin position="1"/>
        <end position="29"/>
    </location>
</feature>
<evidence type="ECO:0000256" key="2">
    <source>
        <dbReference type="SAM" id="Phobius"/>
    </source>
</evidence>
<feature type="domain" description="Cytoskeleton protein RodZ-like C-terminal" evidence="3">
    <location>
        <begin position="210"/>
        <end position="279"/>
    </location>
</feature>